<reference evidence="3" key="1">
    <citation type="submission" date="2009-04" db="EMBL/GenBank/DDBJ databases">
        <authorList>
            <person name="Weinstock G."/>
            <person name="Sodergren E."/>
            <person name="Clifton S."/>
            <person name="Fulton L."/>
            <person name="Fulton B."/>
            <person name="Courtney L."/>
            <person name="Fronick C."/>
            <person name="Harrison M."/>
            <person name="Strong C."/>
            <person name="Farmer C."/>
            <person name="Delahaunty K."/>
            <person name="Markovic C."/>
            <person name="Hall O."/>
            <person name="Minx P."/>
            <person name="Tomlinson C."/>
            <person name="Mitreva M."/>
            <person name="Nelson J."/>
            <person name="Hou S."/>
            <person name="Wollam A."/>
            <person name="Pepin K.H."/>
            <person name="Johnson M."/>
            <person name="Bhonagiri V."/>
            <person name="Nash W.E."/>
            <person name="Warren W."/>
            <person name="Chinwalla A."/>
            <person name="Mardis E.R."/>
            <person name="Wilson R.K."/>
        </authorList>
    </citation>
    <scope>NUCLEOTIDE SEQUENCE [LARGE SCALE GENOMIC DNA]</scope>
    <source>
        <strain evidence="3">DSM 14600</strain>
    </source>
</reference>
<dbReference type="InterPro" id="IPR038056">
    <property type="entry name" value="YjbR-like_sf"/>
</dbReference>
<dbReference type="PANTHER" id="PTHR42942">
    <property type="entry name" value="6-O-METHYLGUANINE DNA METHYLTRANSFERASE"/>
    <property type="match status" value="1"/>
</dbReference>
<evidence type="ECO:0000313" key="4">
    <source>
        <dbReference type="Proteomes" id="UP000003494"/>
    </source>
</evidence>
<dbReference type="Pfam" id="PF01035">
    <property type="entry name" value="DNA_binding_1"/>
    <property type="match status" value="1"/>
</dbReference>
<name>C4GE90_9FIRM</name>
<dbReference type="EMBL" id="ACIP02000007">
    <property type="protein sequence ID" value="EEP27342.1"/>
    <property type="molecule type" value="Genomic_DNA"/>
</dbReference>
<dbReference type="InterPro" id="IPR058532">
    <property type="entry name" value="YjbR/MT2646/Rv2570-like"/>
</dbReference>
<keyword evidence="1" id="KW-0227">DNA damage</keyword>
<feature type="domain" description="Methylated-DNA-[protein]-cysteine S-methyltransferase DNA binding" evidence="2">
    <location>
        <begin position="123"/>
        <end position="202"/>
    </location>
</feature>
<dbReference type="InterPro" id="IPR052520">
    <property type="entry name" value="ATL_DNA_repair"/>
</dbReference>
<accession>C4GE90</accession>
<keyword evidence="3" id="KW-0489">Methyltransferase</keyword>
<dbReference type="HOGENOM" id="CLU_1313578_0_0_9"/>
<organism evidence="3 4">
    <name type="scientific">Shuttleworthella satelles DSM 14600</name>
    <dbReference type="NCBI Taxonomy" id="626523"/>
    <lineage>
        <taxon>Bacteria</taxon>
        <taxon>Bacillati</taxon>
        <taxon>Bacillota</taxon>
        <taxon>Clostridia</taxon>
        <taxon>Lachnospirales</taxon>
        <taxon>Lachnospiraceae</taxon>
        <taxon>Shuttleworthella</taxon>
    </lineage>
</organism>
<sequence length="224" mass="25438">MMWETEGRDEMRTREDAIQYGLTFDGAYTDRPFPRADWQLVRVRGSKKTFLAVYERNGLVNLNVKVDPEWRDFWRNAYASVLLGWHQNKEHWNTILLDGSIPEQEMKRMIAESYDLVTDSPAKRIYQAVRKIPKGCVATYGQVAQMAGNPKMARAVGNALHRNPDPLHIPCFRVVNAKGELAGEFAFGGAGQQAKLLEQEGVHVEDGRVDLKKYGICLQNKGLT</sequence>
<dbReference type="CDD" id="cd06445">
    <property type="entry name" value="ATase"/>
    <property type="match status" value="1"/>
</dbReference>
<keyword evidence="3" id="KW-0808">Transferase</keyword>
<dbReference type="Gene3D" id="1.10.10.10">
    <property type="entry name" value="Winged helix-like DNA-binding domain superfamily/Winged helix DNA-binding domain"/>
    <property type="match status" value="1"/>
</dbReference>
<dbReference type="GO" id="GO:0006281">
    <property type="term" value="P:DNA repair"/>
    <property type="evidence" value="ECO:0007669"/>
    <property type="project" value="InterPro"/>
</dbReference>
<dbReference type="EC" id="2.1.1.63" evidence="3"/>
<protein>
    <submittedName>
        <fullName evidence="3">6-O-methylguanine DNA methyltransferase, DNA binding domain protein</fullName>
        <ecNumber evidence="3">2.1.1.63</ecNumber>
    </submittedName>
</protein>
<dbReference type="STRING" id="626523.GCWU000342_02036"/>
<proteinExistence type="predicted"/>
<dbReference type="GO" id="GO:0032259">
    <property type="term" value="P:methylation"/>
    <property type="evidence" value="ECO:0007669"/>
    <property type="project" value="UniProtKB-KW"/>
</dbReference>
<dbReference type="SUPFAM" id="SSF46767">
    <property type="entry name" value="Methylated DNA-protein cysteine methyltransferase, C-terminal domain"/>
    <property type="match status" value="1"/>
</dbReference>
<dbReference type="Proteomes" id="UP000003494">
    <property type="component" value="Unassembled WGS sequence"/>
</dbReference>
<dbReference type="AlphaFoldDB" id="C4GE90"/>
<evidence type="ECO:0000256" key="1">
    <source>
        <dbReference type="ARBA" id="ARBA00022763"/>
    </source>
</evidence>
<dbReference type="GO" id="GO:0003908">
    <property type="term" value="F:methylated-DNA-[protein]-cysteine S-methyltransferase activity"/>
    <property type="evidence" value="ECO:0007669"/>
    <property type="project" value="UniProtKB-EC"/>
</dbReference>
<evidence type="ECO:0000259" key="2">
    <source>
        <dbReference type="Pfam" id="PF01035"/>
    </source>
</evidence>
<gene>
    <name evidence="3" type="ORF">GCWU000342_02036</name>
</gene>
<dbReference type="InterPro" id="IPR036217">
    <property type="entry name" value="MethylDNA_cys_MeTrfase_DNAb"/>
</dbReference>
<dbReference type="NCBIfam" id="TIGR00589">
    <property type="entry name" value="ogt"/>
    <property type="match status" value="1"/>
</dbReference>
<dbReference type="Pfam" id="PF04237">
    <property type="entry name" value="YjbR"/>
    <property type="match status" value="1"/>
</dbReference>
<keyword evidence="4" id="KW-1185">Reference proteome</keyword>
<dbReference type="SUPFAM" id="SSF142906">
    <property type="entry name" value="YjbR-like"/>
    <property type="match status" value="1"/>
</dbReference>
<dbReference type="PANTHER" id="PTHR42942:SF1">
    <property type="entry name" value="ALKYLTRANSFERASE-LIKE PROTEIN 1"/>
    <property type="match status" value="1"/>
</dbReference>
<dbReference type="InterPro" id="IPR036388">
    <property type="entry name" value="WH-like_DNA-bd_sf"/>
</dbReference>
<dbReference type="InterPro" id="IPR014048">
    <property type="entry name" value="MethylDNA_cys_MeTrfase_DNA-bd"/>
</dbReference>
<comment type="caution">
    <text evidence="3">The sequence shown here is derived from an EMBL/GenBank/DDBJ whole genome shotgun (WGS) entry which is preliminary data.</text>
</comment>
<evidence type="ECO:0000313" key="3">
    <source>
        <dbReference type="EMBL" id="EEP27342.1"/>
    </source>
</evidence>
<dbReference type="eggNOG" id="COG3695">
    <property type="taxonomic scope" value="Bacteria"/>
</dbReference>
<dbReference type="Gene3D" id="3.90.1150.30">
    <property type="match status" value="1"/>
</dbReference>
<dbReference type="eggNOG" id="COG2315">
    <property type="taxonomic scope" value="Bacteria"/>
</dbReference>